<keyword evidence="3" id="KW-0997">Cell inner membrane</keyword>
<dbReference type="GO" id="GO:0006508">
    <property type="term" value="P:proteolysis"/>
    <property type="evidence" value="ECO:0007669"/>
    <property type="project" value="UniProtKB-KW"/>
</dbReference>
<evidence type="ECO:0000313" key="10">
    <source>
        <dbReference type="Proteomes" id="UP000484076"/>
    </source>
</evidence>
<dbReference type="Gene3D" id="1.20.1540.10">
    <property type="entry name" value="Rhomboid-like"/>
    <property type="match status" value="1"/>
</dbReference>
<evidence type="ECO:0000256" key="2">
    <source>
        <dbReference type="ARBA" id="ARBA00022475"/>
    </source>
</evidence>
<dbReference type="EMBL" id="WHUT02000005">
    <property type="protein sequence ID" value="NUB44809.1"/>
    <property type="molecule type" value="Genomic_DNA"/>
</dbReference>
<organism evidence="9 10">
    <name type="scientific">Fertoeibacter niger</name>
    <dbReference type="NCBI Taxonomy" id="2656921"/>
    <lineage>
        <taxon>Bacteria</taxon>
        <taxon>Pseudomonadati</taxon>
        <taxon>Pseudomonadota</taxon>
        <taxon>Alphaproteobacteria</taxon>
        <taxon>Rhodobacterales</taxon>
        <taxon>Paracoccaceae</taxon>
        <taxon>Fertoeibacter</taxon>
    </lineage>
</organism>
<reference evidence="9" key="1">
    <citation type="submission" date="2020-05" db="EMBL/GenBank/DDBJ databases">
        <title>Fertoebacter nigrum gen. nov., sp. nov., a new member of the family Rhodobacteraceae.</title>
        <authorList>
            <person name="Szuroczki S."/>
            <person name="Abbaszade G."/>
            <person name="Buni D."/>
            <person name="Schumann P."/>
            <person name="Toth E."/>
        </authorList>
    </citation>
    <scope>NUCLEOTIDE SEQUENCE</scope>
    <source>
        <strain evidence="9">RG-N-1a</strain>
    </source>
</reference>
<dbReference type="GO" id="GO:0004252">
    <property type="term" value="F:serine-type endopeptidase activity"/>
    <property type="evidence" value="ECO:0007669"/>
    <property type="project" value="InterPro"/>
</dbReference>
<evidence type="ECO:0000256" key="7">
    <source>
        <dbReference type="SAM" id="Phobius"/>
    </source>
</evidence>
<evidence type="ECO:0000256" key="5">
    <source>
        <dbReference type="ARBA" id="ARBA00022989"/>
    </source>
</evidence>
<accession>A0A8X8KL07</accession>
<dbReference type="Proteomes" id="UP000484076">
    <property type="component" value="Unassembled WGS sequence"/>
</dbReference>
<feature type="domain" description="Peptidase S54 rhomboid" evidence="8">
    <location>
        <begin position="61"/>
        <end position="197"/>
    </location>
</feature>
<feature type="transmembrane region" description="Helical" evidence="7">
    <location>
        <begin position="75"/>
        <end position="93"/>
    </location>
</feature>
<dbReference type="AlphaFoldDB" id="A0A8X8KL07"/>
<evidence type="ECO:0000256" key="3">
    <source>
        <dbReference type="ARBA" id="ARBA00022519"/>
    </source>
</evidence>
<proteinExistence type="predicted"/>
<keyword evidence="9" id="KW-0378">Hydrolase</keyword>
<comment type="caution">
    <text evidence="9">The sequence shown here is derived from an EMBL/GenBank/DDBJ whole genome shotgun (WGS) entry which is preliminary data.</text>
</comment>
<dbReference type="RefSeq" id="WP_174539763.1">
    <property type="nucleotide sequence ID" value="NZ_WHUT02000005.1"/>
</dbReference>
<evidence type="ECO:0000256" key="6">
    <source>
        <dbReference type="ARBA" id="ARBA00023136"/>
    </source>
</evidence>
<dbReference type="GO" id="GO:0016020">
    <property type="term" value="C:membrane"/>
    <property type="evidence" value="ECO:0007669"/>
    <property type="project" value="UniProtKB-SubCell"/>
</dbReference>
<comment type="subcellular location">
    <subcellularLocation>
        <location evidence="1">Membrane</location>
        <topology evidence="1">Multi-pass membrane protein</topology>
    </subcellularLocation>
</comment>
<dbReference type="PANTHER" id="PTHR43066">
    <property type="entry name" value="RHOMBOID-RELATED PROTEIN"/>
    <property type="match status" value="1"/>
</dbReference>
<keyword evidence="5 7" id="KW-1133">Transmembrane helix</keyword>
<keyword evidence="4 7" id="KW-0812">Transmembrane</keyword>
<dbReference type="InterPro" id="IPR022764">
    <property type="entry name" value="Peptidase_S54_rhomboid_dom"/>
</dbReference>
<protein>
    <submittedName>
        <fullName evidence="9">Rhomboid family intramembrane serine protease</fullName>
    </submittedName>
</protein>
<evidence type="ECO:0000256" key="1">
    <source>
        <dbReference type="ARBA" id="ARBA00004141"/>
    </source>
</evidence>
<keyword evidence="9" id="KW-0645">Protease</keyword>
<feature type="transmembrane region" description="Helical" evidence="7">
    <location>
        <begin position="100"/>
        <end position="118"/>
    </location>
</feature>
<keyword evidence="2" id="KW-1003">Cell membrane</keyword>
<evidence type="ECO:0000259" key="8">
    <source>
        <dbReference type="Pfam" id="PF01694"/>
    </source>
</evidence>
<dbReference type="SUPFAM" id="SSF144091">
    <property type="entry name" value="Rhomboid-like"/>
    <property type="match status" value="1"/>
</dbReference>
<dbReference type="InterPro" id="IPR035952">
    <property type="entry name" value="Rhomboid-like_sf"/>
</dbReference>
<sequence length="198" mass="21902">MLRYVPLAVIVLACIGLHEGLSAMEGWSREWRKLAWTIAGGGKFWVVLLAEGEEIYPMQRVLMFWTHGFVHVSRAHLWVNLLFLVPLGAYAIRSVGPWRFLALYLAGMPLAALGYALLVDDPYATMLGASGGIYVLGGAALVWLWQDTRAIAAPLLWLAVMLATNALFWWLTAGKFAWELHLAGVVVGLAMAPLLRRT</sequence>
<feature type="transmembrane region" description="Helical" evidence="7">
    <location>
        <begin position="151"/>
        <end position="170"/>
    </location>
</feature>
<feature type="transmembrane region" description="Helical" evidence="7">
    <location>
        <begin position="124"/>
        <end position="144"/>
    </location>
</feature>
<keyword evidence="10" id="KW-1185">Reference proteome</keyword>
<keyword evidence="6 7" id="KW-0472">Membrane</keyword>
<gene>
    <name evidence="9" type="ORF">GEU84_010475</name>
</gene>
<evidence type="ECO:0000313" key="9">
    <source>
        <dbReference type="EMBL" id="NUB44809.1"/>
    </source>
</evidence>
<dbReference type="PANTHER" id="PTHR43066:SF26">
    <property type="entry name" value="RHOMBOID PROTEASE GLPG"/>
    <property type="match status" value="1"/>
</dbReference>
<evidence type="ECO:0000256" key="4">
    <source>
        <dbReference type="ARBA" id="ARBA00022692"/>
    </source>
</evidence>
<name>A0A8X8KL07_9RHOB</name>
<dbReference type="Pfam" id="PF01694">
    <property type="entry name" value="Rhomboid"/>
    <property type="match status" value="1"/>
</dbReference>
<feature type="transmembrane region" description="Helical" evidence="7">
    <location>
        <begin position="176"/>
        <end position="195"/>
    </location>
</feature>